<dbReference type="PROSITE" id="PS50157">
    <property type="entry name" value="ZINC_FINGER_C2H2_2"/>
    <property type="match status" value="2"/>
</dbReference>
<accession>A0A9W4S1L2</accession>
<dbReference type="EMBL" id="CAMGZC010001052">
    <property type="protein sequence ID" value="CAI0651320.1"/>
    <property type="molecule type" value="Genomic_DNA"/>
</dbReference>
<evidence type="ECO:0000256" key="1">
    <source>
        <dbReference type="PROSITE-ProRule" id="PRU00042"/>
    </source>
</evidence>
<sequence>MAIRFGAVDARTFDELCNKTLAKTVPLVDWVHPLRPVFPQFSTSCEVQLDKPSTRGSTSWAVKNFTAAVGLKERFKPHDLRHGAGVDVNNLQYLPVRNEFHTREALGHSWQALQNGTTHKGDDHYPLQTAIRMLPEIVDDTSIASPVLDFEIPSLNTPTTSDIGITPAATSASTPPATTTGTPSMIAPTDVDDAGIRDFLGFSEVDTQIDDPTQQQLENVHKLDLPKSTTLFIDYLAKLPERARPRSKKPMFGEAQPGKFNCPDNDCDRAFKTAKQLVLHINLDHPGTPIPDNANEEIIRPIKCDICGRRFTDSGRFRVHATSCSRKRSAPSPHDDDDDDDVSMPSLSKGSDAVDKASVEQNKKPKLETNEVSIANEYASLLGQDIELVVVDTVSNSGRPLHFSQGVGNEGTVQAPGEAKCVDSYDTRSQEPLLLPLCLLSSASWEVCTQTLSKTLTFSRLNWSLAASLPTLKNFIAVVNNPQDVPVRNEFHTKEALGQSWHAFQTGKTHMYSGHRKIYYWNL</sequence>
<dbReference type="GO" id="GO:0008270">
    <property type="term" value="F:zinc ion binding"/>
    <property type="evidence" value="ECO:0007669"/>
    <property type="project" value="UniProtKB-KW"/>
</dbReference>
<evidence type="ECO:0000259" key="3">
    <source>
        <dbReference type="PROSITE" id="PS50157"/>
    </source>
</evidence>
<dbReference type="AlphaFoldDB" id="A0A9W4S1L2"/>
<keyword evidence="1" id="KW-0862">Zinc</keyword>
<feature type="region of interest" description="Disordered" evidence="2">
    <location>
        <begin position="322"/>
        <end position="365"/>
    </location>
</feature>
<evidence type="ECO:0000313" key="5">
    <source>
        <dbReference type="Proteomes" id="UP001152533"/>
    </source>
</evidence>
<evidence type="ECO:0000313" key="4">
    <source>
        <dbReference type="EMBL" id="CAI0651320.1"/>
    </source>
</evidence>
<dbReference type="SMART" id="SM00355">
    <property type="entry name" value="ZnF_C2H2"/>
    <property type="match status" value="2"/>
</dbReference>
<name>A0A9W4S1L2_9PEZI</name>
<dbReference type="Proteomes" id="UP001152533">
    <property type="component" value="Unassembled WGS sequence"/>
</dbReference>
<gene>
    <name evidence="4" type="ORF">CGXH109_LOCUS105223</name>
</gene>
<dbReference type="PROSITE" id="PS00028">
    <property type="entry name" value="ZINC_FINGER_C2H2_1"/>
    <property type="match status" value="1"/>
</dbReference>
<feature type="domain" description="C2H2-type" evidence="3">
    <location>
        <begin position="302"/>
        <end position="329"/>
    </location>
</feature>
<keyword evidence="1" id="KW-0863">Zinc-finger</keyword>
<keyword evidence="1" id="KW-0479">Metal-binding</keyword>
<evidence type="ECO:0000256" key="2">
    <source>
        <dbReference type="SAM" id="MobiDB-lite"/>
    </source>
</evidence>
<feature type="compositionally biased region" description="Low complexity" evidence="2">
    <location>
        <begin position="166"/>
        <end position="184"/>
    </location>
</feature>
<feature type="compositionally biased region" description="Basic and acidic residues" evidence="2">
    <location>
        <begin position="352"/>
        <end position="365"/>
    </location>
</feature>
<reference evidence="4" key="1">
    <citation type="submission" date="2022-08" db="EMBL/GenBank/DDBJ databases">
        <authorList>
            <person name="Giroux E."/>
            <person name="Giroux E."/>
        </authorList>
    </citation>
    <scope>NUCLEOTIDE SEQUENCE</scope>
    <source>
        <strain evidence="4">H1091258</strain>
    </source>
</reference>
<dbReference type="InterPro" id="IPR013087">
    <property type="entry name" value="Znf_C2H2_type"/>
</dbReference>
<keyword evidence="5" id="KW-1185">Reference proteome</keyword>
<feature type="region of interest" description="Disordered" evidence="2">
    <location>
        <begin position="159"/>
        <end position="188"/>
    </location>
</feature>
<proteinExistence type="predicted"/>
<dbReference type="Pfam" id="PF00096">
    <property type="entry name" value="zf-C2H2"/>
    <property type="match status" value="1"/>
</dbReference>
<feature type="domain" description="C2H2-type" evidence="3">
    <location>
        <begin position="260"/>
        <end position="290"/>
    </location>
</feature>
<protein>
    <recommendedName>
        <fullName evidence="3">C2H2-type domain-containing protein</fullName>
    </recommendedName>
</protein>
<organism evidence="4 5">
    <name type="scientific">Colletotrichum noveboracense</name>
    <dbReference type="NCBI Taxonomy" id="2664923"/>
    <lineage>
        <taxon>Eukaryota</taxon>
        <taxon>Fungi</taxon>
        <taxon>Dikarya</taxon>
        <taxon>Ascomycota</taxon>
        <taxon>Pezizomycotina</taxon>
        <taxon>Sordariomycetes</taxon>
        <taxon>Hypocreomycetidae</taxon>
        <taxon>Glomerellales</taxon>
        <taxon>Glomerellaceae</taxon>
        <taxon>Colletotrichum</taxon>
        <taxon>Colletotrichum gloeosporioides species complex</taxon>
    </lineage>
</organism>
<comment type="caution">
    <text evidence="4">The sequence shown here is derived from an EMBL/GenBank/DDBJ whole genome shotgun (WGS) entry which is preliminary data.</text>
</comment>
<dbReference type="Gene3D" id="3.30.160.60">
    <property type="entry name" value="Classic Zinc Finger"/>
    <property type="match status" value="1"/>
</dbReference>